<dbReference type="SMART" id="SM00530">
    <property type="entry name" value="HTH_XRE"/>
    <property type="match status" value="1"/>
</dbReference>
<dbReference type="OrthoDB" id="3213425at2"/>
<gene>
    <name evidence="3" type="ORF">FH715_27415</name>
</gene>
<keyword evidence="4" id="KW-1185">Reference proteome</keyword>
<proteinExistence type="predicted"/>
<feature type="region of interest" description="Disordered" evidence="1">
    <location>
        <begin position="87"/>
        <end position="117"/>
    </location>
</feature>
<dbReference type="Proteomes" id="UP000311713">
    <property type="component" value="Unassembled WGS sequence"/>
</dbReference>
<dbReference type="Gene3D" id="1.10.260.40">
    <property type="entry name" value="lambda repressor-like DNA-binding domains"/>
    <property type="match status" value="1"/>
</dbReference>
<reference evidence="3 4" key="1">
    <citation type="submission" date="2019-06" db="EMBL/GenBank/DDBJ databases">
        <title>Draft genome of Streptomyces sedi sp. JCM16909.</title>
        <authorList>
            <person name="Klykleung N."/>
            <person name="Tanasupawat S."/>
            <person name="Kudo T."/>
            <person name="Yuki M."/>
            <person name="Ohkuma M."/>
        </authorList>
    </citation>
    <scope>NUCLEOTIDE SEQUENCE [LARGE SCALE GENOMIC DNA]</scope>
    <source>
        <strain evidence="3 4">JCM 16909</strain>
    </source>
</reference>
<evidence type="ECO:0000313" key="3">
    <source>
        <dbReference type="EMBL" id="TNM24559.1"/>
    </source>
</evidence>
<name>A0A5C4UND7_9ACTN</name>
<feature type="compositionally biased region" description="Basic and acidic residues" evidence="1">
    <location>
        <begin position="89"/>
        <end position="103"/>
    </location>
</feature>
<dbReference type="CDD" id="cd00093">
    <property type="entry name" value="HTH_XRE"/>
    <property type="match status" value="1"/>
</dbReference>
<evidence type="ECO:0000259" key="2">
    <source>
        <dbReference type="SMART" id="SM00530"/>
    </source>
</evidence>
<dbReference type="InterPro" id="IPR010982">
    <property type="entry name" value="Lambda_DNA-bd_dom_sf"/>
</dbReference>
<dbReference type="RefSeq" id="WP_139650117.1">
    <property type="nucleotide sequence ID" value="NZ_BAAAZS010000078.1"/>
</dbReference>
<feature type="domain" description="HTH cro/C1-type" evidence="2">
    <location>
        <begin position="21"/>
        <end position="76"/>
    </location>
</feature>
<dbReference type="Pfam" id="PF13560">
    <property type="entry name" value="HTH_31"/>
    <property type="match status" value="1"/>
</dbReference>
<dbReference type="AlphaFoldDB" id="A0A5C4UND7"/>
<organism evidence="3 4">
    <name type="scientific">Streptomyces sedi</name>
    <dbReference type="NCBI Taxonomy" id="555059"/>
    <lineage>
        <taxon>Bacteria</taxon>
        <taxon>Bacillati</taxon>
        <taxon>Actinomycetota</taxon>
        <taxon>Actinomycetes</taxon>
        <taxon>Kitasatosporales</taxon>
        <taxon>Streptomycetaceae</taxon>
        <taxon>Streptomyces</taxon>
    </lineage>
</organism>
<evidence type="ECO:0000313" key="4">
    <source>
        <dbReference type="Proteomes" id="UP000311713"/>
    </source>
</evidence>
<evidence type="ECO:0000256" key="1">
    <source>
        <dbReference type="SAM" id="MobiDB-lite"/>
    </source>
</evidence>
<dbReference type="InterPro" id="IPR001387">
    <property type="entry name" value="Cro/C1-type_HTH"/>
</dbReference>
<dbReference type="EMBL" id="VDGT01000034">
    <property type="protein sequence ID" value="TNM24559.1"/>
    <property type="molecule type" value="Genomic_DNA"/>
</dbReference>
<sequence length="457" mass="50408">MPQPERPLDDTVSMRAWFGVELRNWRKVRGLSTQALGDKVQLSKTSVERIEKAERSCTPRLAAAFDDALQAGGALKRLWRRVEDDEDRDRDADIGRVPGDRHRIGPRTPGRMAPDRRPLLESPVERRAFLAAGGMAAVALTDLAPHLAHALPRNVRPEDIEQIRSAARDHASWDNRYGGGGLARATAVGQLHWASNLLNVACPPKLEPELFTAVGVLAATLGASAFDAYEHEHAAQLFGLSVQCAERSGNWHLRARALNWRSRQATWRGSPDWGLTYAEMGLVRADRLTPRERAMLHGARARALAKMGQREATLAAIGRADDAFALARPGEDPEWMAYYDYAQHHGDTGHAAFDIALLDGQPAHLAETRLSTAIEHHTDAYVRSRSLSGTKLATLVMRRGDPQRAVTIAHRALEEIGQLRSQRAVTDVEALASASSRFARRADAAELRERIRIAVAL</sequence>
<protein>
    <submittedName>
        <fullName evidence="3">Helix-turn-helix domain-containing protein</fullName>
    </submittedName>
</protein>
<dbReference type="SUPFAM" id="SSF47413">
    <property type="entry name" value="lambda repressor-like DNA-binding domains"/>
    <property type="match status" value="1"/>
</dbReference>
<comment type="caution">
    <text evidence="3">The sequence shown here is derived from an EMBL/GenBank/DDBJ whole genome shotgun (WGS) entry which is preliminary data.</text>
</comment>
<accession>A0A5C4UND7</accession>
<dbReference type="GO" id="GO:0003677">
    <property type="term" value="F:DNA binding"/>
    <property type="evidence" value="ECO:0007669"/>
    <property type="project" value="InterPro"/>
</dbReference>